<gene>
    <name evidence="2" type="ORF">QQF64_017909</name>
</gene>
<sequence length="89" mass="9815">MGLSWLPEGQDMDLGLGRGRKDGRTDEAPVGLLMWRVPTHSCMHLYSPQQHALYLSAQVSAVSQDLFSVWCVSTLLSGTETSALLLYFS</sequence>
<protein>
    <submittedName>
        <fullName evidence="2">Uncharacterized protein</fullName>
    </submittedName>
</protein>
<name>A0ABR3LMA6_9TELE</name>
<evidence type="ECO:0000313" key="2">
    <source>
        <dbReference type="EMBL" id="KAL1253216.1"/>
    </source>
</evidence>
<reference evidence="2 3" key="1">
    <citation type="submission" date="2023-09" db="EMBL/GenBank/DDBJ databases">
        <authorList>
            <person name="Wang M."/>
        </authorList>
    </citation>
    <scope>NUCLEOTIDE SEQUENCE [LARGE SCALE GENOMIC DNA]</scope>
    <source>
        <strain evidence="2">GT-2023</strain>
        <tissue evidence="2">Liver</tissue>
    </source>
</reference>
<keyword evidence="3" id="KW-1185">Reference proteome</keyword>
<comment type="caution">
    <text evidence="2">The sequence shown here is derived from an EMBL/GenBank/DDBJ whole genome shotgun (WGS) entry which is preliminary data.</text>
</comment>
<proteinExistence type="predicted"/>
<evidence type="ECO:0000256" key="1">
    <source>
        <dbReference type="SAM" id="MobiDB-lite"/>
    </source>
</evidence>
<feature type="region of interest" description="Disordered" evidence="1">
    <location>
        <begin position="1"/>
        <end position="25"/>
    </location>
</feature>
<dbReference type="Proteomes" id="UP001558613">
    <property type="component" value="Unassembled WGS sequence"/>
</dbReference>
<organism evidence="2 3">
    <name type="scientific">Cirrhinus molitorella</name>
    <name type="common">mud carp</name>
    <dbReference type="NCBI Taxonomy" id="172907"/>
    <lineage>
        <taxon>Eukaryota</taxon>
        <taxon>Metazoa</taxon>
        <taxon>Chordata</taxon>
        <taxon>Craniata</taxon>
        <taxon>Vertebrata</taxon>
        <taxon>Euteleostomi</taxon>
        <taxon>Actinopterygii</taxon>
        <taxon>Neopterygii</taxon>
        <taxon>Teleostei</taxon>
        <taxon>Ostariophysi</taxon>
        <taxon>Cypriniformes</taxon>
        <taxon>Cyprinidae</taxon>
        <taxon>Labeoninae</taxon>
        <taxon>Labeonini</taxon>
        <taxon>Cirrhinus</taxon>
    </lineage>
</organism>
<dbReference type="EMBL" id="JAYMGO010000021">
    <property type="protein sequence ID" value="KAL1253216.1"/>
    <property type="molecule type" value="Genomic_DNA"/>
</dbReference>
<accession>A0ABR3LMA6</accession>
<evidence type="ECO:0000313" key="3">
    <source>
        <dbReference type="Proteomes" id="UP001558613"/>
    </source>
</evidence>